<comment type="caution">
    <text evidence="1">The sequence shown here is derived from an EMBL/GenBank/DDBJ whole genome shotgun (WGS) entry which is preliminary data.</text>
</comment>
<sequence length="323" mass="37341">MENIGMSEDSKMSSMRTPVKRTGGNKRWTTAESRFFIRFMASQVEQGFKVDKGFKPQAFHAAIIAMKNEFGVIVTEANVTNHLRTIRRQWVKIKKLKELSGMGWDNRLKMIIMGESEFRNYVQAHPQDEPYLNKPIEDHDLLELICGNDQATGSRAVQFRDNIGTHMDDNDDSRRPSQIDALDDMFFEETDYHHNTPPPIHNQSESTEPRGASSTQSRKQKGKRKMPSKVEAIQEMNNTIKEALSGKKSTRDLEFAKELIGECMKLKTYGYSGREINKAYDWLMADDSRAMGFLAKDEELRKYWAEDFFQSFHNQGDFFPRPT</sequence>
<dbReference type="EMBL" id="CM037019">
    <property type="protein sequence ID" value="KAH7671865.1"/>
    <property type="molecule type" value="Genomic_DNA"/>
</dbReference>
<keyword evidence="2" id="KW-1185">Reference proteome</keyword>
<protein>
    <submittedName>
        <fullName evidence="1">Myb/SANT-like domain-containing protein</fullName>
    </submittedName>
</protein>
<gene>
    <name evidence="1" type="ORF">IHE45_09G015700</name>
</gene>
<organism evidence="1 2">
    <name type="scientific">Dioscorea alata</name>
    <name type="common">Purple yam</name>
    <dbReference type="NCBI Taxonomy" id="55571"/>
    <lineage>
        <taxon>Eukaryota</taxon>
        <taxon>Viridiplantae</taxon>
        <taxon>Streptophyta</taxon>
        <taxon>Embryophyta</taxon>
        <taxon>Tracheophyta</taxon>
        <taxon>Spermatophyta</taxon>
        <taxon>Magnoliopsida</taxon>
        <taxon>Liliopsida</taxon>
        <taxon>Dioscoreales</taxon>
        <taxon>Dioscoreaceae</taxon>
        <taxon>Dioscorea</taxon>
    </lineage>
</organism>
<name>A0ACB7VDL9_DIOAL</name>
<reference evidence="2" key="1">
    <citation type="journal article" date="2022" name="Nat. Commun.">
        <title>Chromosome evolution and the genetic basis of agronomically important traits in greater yam.</title>
        <authorList>
            <person name="Bredeson J.V."/>
            <person name="Lyons J.B."/>
            <person name="Oniyinde I.O."/>
            <person name="Okereke N.R."/>
            <person name="Kolade O."/>
            <person name="Nnabue I."/>
            <person name="Nwadili C.O."/>
            <person name="Hribova E."/>
            <person name="Parker M."/>
            <person name="Nwogha J."/>
            <person name="Shu S."/>
            <person name="Carlson J."/>
            <person name="Kariba R."/>
            <person name="Muthemba S."/>
            <person name="Knop K."/>
            <person name="Barton G.J."/>
            <person name="Sherwood A.V."/>
            <person name="Lopez-Montes A."/>
            <person name="Asiedu R."/>
            <person name="Jamnadass R."/>
            <person name="Muchugi A."/>
            <person name="Goodstein D."/>
            <person name="Egesi C.N."/>
            <person name="Featherston J."/>
            <person name="Asfaw A."/>
            <person name="Simpson G.G."/>
            <person name="Dolezel J."/>
            <person name="Hendre P.S."/>
            <person name="Van Deynze A."/>
            <person name="Kumar P.L."/>
            <person name="Obidiegwu J.E."/>
            <person name="Bhattacharjee R."/>
            <person name="Rokhsar D.S."/>
        </authorList>
    </citation>
    <scope>NUCLEOTIDE SEQUENCE [LARGE SCALE GENOMIC DNA]</scope>
    <source>
        <strain evidence="2">cv. TDa95/00328</strain>
    </source>
</reference>
<accession>A0ACB7VDL9</accession>
<evidence type="ECO:0000313" key="1">
    <source>
        <dbReference type="EMBL" id="KAH7671865.1"/>
    </source>
</evidence>
<dbReference type="Proteomes" id="UP000827976">
    <property type="component" value="Chromosome 9"/>
</dbReference>
<proteinExistence type="predicted"/>
<evidence type="ECO:0000313" key="2">
    <source>
        <dbReference type="Proteomes" id="UP000827976"/>
    </source>
</evidence>